<dbReference type="AlphaFoldDB" id="B0DL13"/>
<organism evidence="2">
    <name type="scientific">Laccaria bicolor (strain S238N-H82 / ATCC MYA-4686)</name>
    <name type="common">Bicoloured deceiver</name>
    <name type="synonym">Laccaria laccata var. bicolor</name>
    <dbReference type="NCBI Taxonomy" id="486041"/>
    <lineage>
        <taxon>Eukaryota</taxon>
        <taxon>Fungi</taxon>
        <taxon>Dikarya</taxon>
        <taxon>Basidiomycota</taxon>
        <taxon>Agaricomycotina</taxon>
        <taxon>Agaricomycetes</taxon>
        <taxon>Agaricomycetidae</taxon>
        <taxon>Agaricales</taxon>
        <taxon>Agaricineae</taxon>
        <taxon>Hydnangiaceae</taxon>
        <taxon>Laccaria</taxon>
    </lineage>
</organism>
<dbReference type="HOGENOM" id="CLU_1086136_0_0_1"/>
<reference evidence="1 2" key="1">
    <citation type="journal article" date="2008" name="Nature">
        <title>The genome of Laccaria bicolor provides insights into mycorrhizal symbiosis.</title>
        <authorList>
            <person name="Martin F."/>
            <person name="Aerts A."/>
            <person name="Ahren D."/>
            <person name="Brun A."/>
            <person name="Danchin E.G.J."/>
            <person name="Duchaussoy F."/>
            <person name="Gibon J."/>
            <person name="Kohler A."/>
            <person name="Lindquist E."/>
            <person name="Pereda V."/>
            <person name="Salamov A."/>
            <person name="Shapiro H.J."/>
            <person name="Wuyts J."/>
            <person name="Blaudez D."/>
            <person name="Buee M."/>
            <person name="Brokstein P."/>
            <person name="Canbaeck B."/>
            <person name="Cohen D."/>
            <person name="Courty P.E."/>
            <person name="Coutinho P.M."/>
            <person name="Delaruelle C."/>
            <person name="Detter J.C."/>
            <person name="Deveau A."/>
            <person name="DiFazio S."/>
            <person name="Duplessis S."/>
            <person name="Fraissinet-Tachet L."/>
            <person name="Lucic E."/>
            <person name="Frey-Klett P."/>
            <person name="Fourrey C."/>
            <person name="Feussner I."/>
            <person name="Gay G."/>
            <person name="Grimwood J."/>
            <person name="Hoegger P.J."/>
            <person name="Jain P."/>
            <person name="Kilaru S."/>
            <person name="Labbe J."/>
            <person name="Lin Y.C."/>
            <person name="Legue V."/>
            <person name="Le Tacon F."/>
            <person name="Marmeisse R."/>
            <person name="Melayah D."/>
            <person name="Montanini B."/>
            <person name="Muratet M."/>
            <person name="Nehls U."/>
            <person name="Niculita-Hirzel H."/>
            <person name="Oudot-Le Secq M.P."/>
            <person name="Peter M."/>
            <person name="Quesneville H."/>
            <person name="Rajashekar B."/>
            <person name="Reich M."/>
            <person name="Rouhier N."/>
            <person name="Schmutz J."/>
            <person name="Yin T."/>
            <person name="Chalot M."/>
            <person name="Henrissat B."/>
            <person name="Kuees U."/>
            <person name="Lucas S."/>
            <person name="Van de Peer Y."/>
            <person name="Podila G.K."/>
            <person name="Polle A."/>
            <person name="Pukkila P.J."/>
            <person name="Richardson P.M."/>
            <person name="Rouze P."/>
            <person name="Sanders I.R."/>
            <person name="Stajich J.E."/>
            <person name="Tunlid A."/>
            <person name="Tuskan G."/>
            <person name="Grigoriev I.V."/>
        </authorList>
    </citation>
    <scope>NUCLEOTIDE SEQUENCE [LARGE SCALE GENOMIC DNA]</scope>
    <source>
        <strain evidence="2">S238N-H82 / ATCC MYA-4686</strain>
    </source>
</reference>
<dbReference type="Proteomes" id="UP000001194">
    <property type="component" value="Unassembled WGS sequence"/>
</dbReference>
<dbReference type="EMBL" id="DS547116">
    <property type="protein sequence ID" value="EDR04832.1"/>
    <property type="molecule type" value="Genomic_DNA"/>
</dbReference>
<dbReference type="InParanoid" id="B0DL13"/>
<protein>
    <submittedName>
        <fullName evidence="1">Predicted protein</fullName>
    </submittedName>
</protein>
<accession>B0DL13</accession>
<evidence type="ECO:0000313" key="1">
    <source>
        <dbReference type="EMBL" id="EDR04832.1"/>
    </source>
</evidence>
<sequence length="256" mass="29321">MDEPPSPLLKSRIPRKTVIVDYSLPDGEFGIYDLHCPLRKGIICYRRNGTIFEHNIHSSARKHEPRIIVPKHPPQRPFSISFVPIRGNRILVFAKYIGREQPGRIRNYYLHLSIHGIRSDHRIGSALWSFHGSIDGYLDNNLDLKVIKSTENELGITFWARFDNHWKLFDISTAEADASKNFPLIESGRIDFDLRLKYFLVTLSPETRILLNVDANNQPNETVDIHYLDPGGTNFSFVTRMSIPSLKAKNGSGRTV</sequence>
<evidence type="ECO:0000313" key="2">
    <source>
        <dbReference type="Proteomes" id="UP000001194"/>
    </source>
</evidence>
<name>B0DL13_LACBS</name>
<proteinExistence type="predicted"/>
<dbReference type="KEGG" id="lbc:LACBIDRAFT_304137"/>
<dbReference type="RefSeq" id="XP_001884656.1">
    <property type="nucleotide sequence ID" value="XM_001884621.1"/>
</dbReference>
<gene>
    <name evidence="1" type="ORF">LACBIDRAFT_304137</name>
</gene>
<keyword evidence="2" id="KW-1185">Reference proteome</keyword>
<dbReference type="GeneID" id="6080303"/>